<sequence length="599" mass="65927">MTRYFFKASAATQFSLRYFLSLSLLFVAFQAYGDTYNFGASSNNDDFLSVDQAYQANVELHNNSLETDWTIAPGYYLYQHRFKMEAYNTEQREELELQFAPGLRKYDDYYQKELEVYYDNTTFKSAPPSIKPPYELLLVSQGCADAGLCYPPRKQYFQVDTDGIVVETPESTIESSASTAVTQKPSAQEQTPASPSQPFNPLILLGALLGGLILNLMPCVFPVLSLKALSFASNNHQDGKQHLHGWAYTLGVVISFLIAASIILVARHTGEALGWGFQLQQPLFVVILVYLFLVMGLSLFGAFHFGTSLMGAGQGLTTGDGLGASFFTGVLAAVVASPCTAPFMATALGVALTQPAPLALLVFACLGFGMALPFLALSYSPALARYLPSPGPWMDVLKQVLAFPLLATCVWLLWVLGNQSGVTGTAMALLGALFLYFALWLTQFEPRSTILRWINRGLVLVSLLAVAHFSWHLTDYKATSSGTYDKWQTFSMERLNELREQGEPVFVNLTADWCITCKVNERVAFSSQDFFNHALDKDVNLLIGDWTNANPEIEALLAEFNRSGIPLYLMFPAGGGDAEILPQLLTPKAVINAIDRAVE</sequence>
<dbReference type="Pfam" id="PF02683">
    <property type="entry name" value="DsbD_TM"/>
    <property type="match status" value="1"/>
</dbReference>
<evidence type="ECO:0000313" key="11">
    <source>
        <dbReference type="Proteomes" id="UP000009080"/>
    </source>
</evidence>
<evidence type="ECO:0000259" key="9">
    <source>
        <dbReference type="Pfam" id="PF11412"/>
    </source>
</evidence>
<dbReference type="STRING" id="377629.TERTU_3077"/>
<dbReference type="GO" id="GO:0017004">
    <property type="term" value="P:cytochrome complex assembly"/>
    <property type="evidence" value="ECO:0007669"/>
    <property type="project" value="UniProtKB-KW"/>
</dbReference>
<feature type="domain" description="Thiol:disulfide interchange protein DsbD N-terminal" evidence="9">
    <location>
        <begin position="45"/>
        <end position="160"/>
    </location>
</feature>
<dbReference type="InterPro" id="IPR003834">
    <property type="entry name" value="Cyt_c_assmbl_TM_dom"/>
</dbReference>
<dbReference type="CDD" id="cd02953">
    <property type="entry name" value="DsbDgamma"/>
    <property type="match status" value="1"/>
</dbReference>
<dbReference type="Pfam" id="PF11412">
    <property type="entry name" value="DsbD_N"/>
    <property type="match status" value="1"/>
</dbReference>
<feature type="transmembrane region" description="Helical" evidence="7">
    <location>
        <begin position="422"/>
        <end position="441"/>
    </location>
</feature>
<keyword evidence="5 7" id="KW-0472">Membrane</keyword>
<dbReference type="Pfam" id="PF13899">
    <property type="entry name" value="Thioredoxin_7"/>
    <property type="match status" value="1"/>
</dbReference>
<evidence type="ECO:0000256" key="1">
    <source>
        <dbReference type="ARBA" id="ARBA00004141"/>
    </source>
</evidence>
<dbReference type="KEGG" id="ttu:TERTU_3077"/>
<dbReference type="Proteomes" id="UP000009080">
    <property type="component" value="Chromosome"/>
</dbReference>
<proteinExistence type="predicted"/>
<gene>
    <name evidence="10" type="ordered locus">TERTU_3077</name>
</gene>
<dbReference type="GO" id="GO:0016020">
    <property type="term" value="C:membrane"/>
    <property type="evidence" value="ECO:0007669"/>
    <property type="project" value="UniProtKB-SubCell"/>
</dbReference>
<evidence type="ECO:0000259" key="8">
    <source>
        <dbReference type="Pfam" id="PF02683"/>
    </source>
</evidence>
<dbReference type="SUPFAM" id="SSF74863">
    <property type="entry name" value="Thiol:disulfide interchange protein DsbD, N-terminal domain (DsbD-alpha)"/>
    <property type="match status" value="1"/>
</dbReference>
<dbReference type="InterPro" id="IPR036249">
    <property type="entry name" value="Thioredoxin-like_sf"/>
</dbReference>
<keyword evidence="4 7" id="KW-1133">Transmembrane helix</keyword>
<feature type="transmembrane region" description="Helical" evidence="7">
    <location>
        <begin position="284"/>
        <end position="305"/>
    </location>
</feature>
<dbReference type="HOGENOM" id="CLU_014657_0_1_6"/>
<feature type="transmembrane region" description="Helical" evidence="7">
    <location>
        <begin position="245"/>
        <end position="264"/>
    </location>
</feature>
<protein>
    <submittedName>
        <fullName evidence="10">C-type cytochrome biogenesis protein</fullName>
    </submittedName>
</protein>
<feature type="transmembrane region" description="Helical" evidence="7">
    <location>
        <begin position="202"/>
        <end position="224"/>
    </location>
</feature>
<dbReference type="OrthoDB" id="9811036at2"/>
<dbReference type="PANTHER" id="PTHR32234:SF3">
    <property type="entry name" value="SUPPRESSION OF COPPER SENSITIVITY PROTEIN"/>
    <property type="match status" value="1"/>
</dbReference>
<feature type="transmembrane region" description="Helical" evidence="7">
    <location>
        <begin position="400"/>
        <end position="416"/>
    </location>
</feature>
<comment type="subcellular location">
    <subcellularLocation>
        <location evidence="1">Membrane</location>
        <topology evidence="1">Multi-pass membrane protein</topology>
    </subcellularLocation>
</comment>
<dbReference type="RefSeq" id="WP_015820746.1">
    <property type="nucleotide sequence ID" value="NC_012997.1"/>
</dbReference>
<feature type="transmembrane region" description="Helical" evidence="7">
    <location>
        <begin position="358"/>
        <end position="379"/>
    </location>
</feature>
<evidence type="ECO:0000256" key="3">
    <source>
        <dbReference type="ARBA" id="ARBA00022748"/>
    </source>
</evidence>
<evidence type="ECO:0000256" key="5">
    <source>
        <dbReference type="ARBA" id="ARBA00023136"/>
    </source>
</evidence>
<keyword evidence="11" id="KW-1185">Reference proteome</keyword>
<dbReference type="AlphaFoldDB" id="C5BP60"/>
<evidence type="ECO:0000256" key="6">
    <source>
        <dbReference type="SAM" id="MobiDB-lite"/>
    </source>
</evidence>
<keyword evidence="3" id="KW-0201">Cytochrome c-type biogenesis</keyword>
<feature type="region of interest" description="Disordered" evidence="6">
    <location>
        <begin position="175"/>
        <end position="196"/>
    </location>
</feature>
<dbReference type="InterPro" id="IPR036929">
    <property type="entry name" value="DsbDN_sf"/>
</dbReference>
<evidence type="ECO:0000313" key="10">
    <source>
        <dbReference type="EMBL" id="ACR14632.1"/>
    </source>
</evidence>
<dbReference type="eggNOG" id="COG4232">
    <property type="taxonomic scope" value="Bacteria"/>
</dbReference>
<dbReference type="GO" id="GO:0015035">
    <property type="term" value="F:protein-disulfide reductase activity"/>
    <property type="evidence" value="ECO:0007669"/>
    <property type="project" value="TreeGrafter"/>
</dbReference>
<dbReference type="Gene3D" id="2.60.40.1250">
    <property type="entry name" value="Thiol:disulfide interchange protein DsbD, N-terminal domain"/>
    <property type="match status" value="1"/>
</dbReference>
<name>C5BP60_TERTT</name>
<dbReference type="Gene3D" id="3.40.30.10">
    <property type="entry name" value="Glutaredoxin"/>
    <property type="match status" value="1"/>
</dbReference>
<dbReference type="InterPro" id="IPR028250">
    <property type="entry name" value="DsbDN"/>
</dbReference>
<dbReference type="SUPFAM" id="SSF52833">
    <property type="entry name" value="Thioredoxin-like"/>
    <property type="match status" value="1"/>
</dbReference>
<feature type="domain" description="Cytochrome C biogenesis protein transmembrane" evidence="8">
    <location>
        <begin position="203"/>
        <end position="413"/>
    </location>
</feature>
<dbReference type="EMBL" id="CP001614">
    <property type="protein sequence ID" value="ACR14632.1"/>
    <property type="molecule type" value="Genomic_DNA"/>
</dbReference>
<evidence type="ECO:0000256" key="4">
    <source>
        <dbReference type="ARBA" id="ARBA00022989"/>
    </source>
</evidence>
<dbReference type="InterPro" id="IPR035671">
    <property type="entry name" value="DsbD_gamma"/>
</dbReference>
<accession>C5BP60</accession>
<reference evidence="10 11" key="1">
    <citation type="journal article" date="2009" name="PLoS ONE">
        <title>The complete genome of Teredinibacter turnerae T7901: an intracellular endosymbiont of marine wood-boring bivalves (shipworms).</title>
        <authorList>
            <person name="Yang J.C."/>
            <person name="Madupu R."/>
            <person name="Durkin A.S."/>
            <person name="Ekborg N.A."/>
            <person name="Pedamallu C.S."/>
            <person name="Hostetler J.B."/>
            <person name="Radune D."/>
            <person name="Toms B.S."/>
            <person name="Henrissat B."/>
            <person name="Coutinho P.M."/>
            <person name="Schwarz S."/>
            <person name="Field L."/>
            <person name="Trindade-Silva A.E."/>
            <person name="Soares C.A.G."/>
            <person name="Elshahawi S."/>
            <person name="Hanora A."/>
            <person name="Schmidt E.W."/>
            <person name="Haygood M.G."/>
            <person name="Posfai J."/>
            <person name="Benner J."/>
            <person name="Madinger C."/>
            <person name="Nove J."/>
            <person name="Anton B."/>
            <person name="Chaudhary K."/>
            <person name="Foster J."/>
            <person name="Holman A."/>
            <person name="Kumar S."/>
            <person name="Lessard P.A."/>
            <person name="Luyten Y.A."/>
            <person name="Slatko B."/>
            <person name="Wood N."/>
            <person name="Wu B."/>
            <person name="Teplitski M."/>
            <person name="Mougous J.D."/>
            <person name="Ward N."/>
            <person name="Eisen J.A."/>
            <person name="Badger J.H."/>
            <person name="Distel D.L."/>
        </authorList>
    </citation>
    <scope>NUCLEOTIDE SEQUENCE [LARGE SCALE GENOMIC DNA]</scope>
    <source>
        <strain evidence="11">ATCC 39867 / T7901</strain>
    </source>
</reference>
<feature type="transmembrane region" description="Helical" evidence="7">
    <location>
        <begin position="453"/>
        <end position="471"/>
    </location>
</feature>
<feature type="transmembrane region" description="Helical" evidence="7">
    <location>
        <begin position="326"/>
        <end position="352"/>
    </location>
</feature>
<organism evidence="10 11">
    <name type="scientific">Teredinibacter turnerae (strain ATCC 39867 / T7901)</name>
    <dbReference type="NCBI Taxonomy" id="377629"/>
    <lineage>
        <taxon>Bacteria</taxon>
        <taxon>Pseudomonadati</taxon>
        <taxon>Pseudomonadota</taxon>
        <taxon>Gammaproteobacteria</taxon>
        <taxon>Cellvibrionales</taxon>
        <taxon>Cellvibrionaceae</taxon>
        <taxon>Teredinibacter</taxon>
    </lineage>
</organism>
<dbReference type="GO" id="GO:0045454">
    <property type="term" value="P:cell redox homeostasis"/>
    <property type="evidence" value="ECO:0007669"/>
    <property type="project" value="TreeGrafter"/>
</dbReference>
<evidence type="ECO:0000256" key="2">
    <source>
        <dbReference type="ARBA" id="ARBA00022692"/>
    </source>
</evidence>
<evidence type="ECO:0000256" key="7">
    <source>
        <dbReference type="SAM" id="Phobius"/>
    </source>
</evidence>
<dbReference type="PANTHER" id="PTHR32234">
    <property type="entry name" value="THIOL:DISULFIDE INTERCHANGE PROTEIN DSBD"/>
    <property type="match status" value="1"/>
</dbReference>
<keyword evidence="2 7" id="KW-0812">Transmembrane</keyword>